<protein>
    <submittedName>
        <fullName evidence="4">Unannotated protein</fullName>
    </submittedName>
</protein>
<gene>
    <name evidence="3" type="ORF">UFOPK2754_01693</name>
    <name evidence="4" type="ORF">UFOPK3139_00668</name>
    <name evidence="5" type="ORF">UFOPK3543_01423</name>
</gene>
<keyword evidence="2" id="KW-0560">Oxidoreductase</keyword>
<evidence type="ECO:0000313" key="5">
    <source>
        <dbReference type="EMBL" id="CAB4909855.1"/>
    </source>
</evidence>
<dbReference type="AlphaFoldDB" id="A0A6J6ZI71"/>
<proteinExistence type="inferred from homology"/>
<dbReference type="InterPro" id="IPR002347">
    <property type="entry name" value="SDR_fam"/>
</dbReference>
<dbReference type="FunFam" id="3.40.50.720:FF:000084">
    <property type="entry name" value="Short-chain dehydrogenase reductase"/>
    <property type="match status" value="1"/>
</dbReference>
<dbReference type="EMBL" id="CAFABA010000018">
    <property type="protein sequence ID" value="CAB4820475.1"/>
    <property type="molecule type" value="Genomic_DNA"/>
</dbReference>
<evidence type="ECO:0000313" key="3">
    <source>
        <dbReference type="EMBL" id="CAB4748990.1"/>
    </source>
</evidence>
<dbReference type="PRINTS" id="PR00080">
    <property type="entry name" value="SDRFAMILY"/>
</dbReference>
<dbReference type="InterPro" id="IPR020904">
    <property type="entry name" value="Sc_DH/Rdtase_CS"/>
</dbReference>
<dbReference type="InterPro" id="IPR036291">
    <property type="entry name" value="NAD(P)-bd_dom_sf"/>
</dbReference>
<dbReference type="PANTHER" id="PTHR24321:SF8">
    <property type="entry name" value="ESTRADIOL 17-BETA-DEHYDROGENASE 8-RELATED"/>
    <property type="match status" value="1"/>
</dbReference>
<comment type="similarity">
    <text evidence="1">Belongs to the short-chain dehydrogenases/reductases (SDR) family.</text>
</comment>
<sequence>MSDGRLAGRVALITGAARGQGATEVEMFAAEGAIVYGADVRAADGVVALDVRVAADWQRVVNAIVAEHGRIDVLVNNAGIYQVAPILEVSEDEFRSVLDVNLMGCLLGIQAVAPHMPVGGSIINIASLNGVSAGPGTAAYTASKFAVRGLTRAAAIDLGPLGIRVNAILPGITRTPMIEGILVEREAELAAGHPLGRIGEPSDVAAAVVFLACADSSFITGTDIVVDGGLTAGTPGTRIRR</sequence>
<dbReference type="Pfam" id="PF13561">
    <property type="entry name" value="adh_short_C2"/>
    <property type="match status" value="1"/>
</dbReference>
<dbReference type="PRINTS" id="PR00081">
    <property type="entry name" value="GDHRDH"/>
</dbReference>
<dbReference type="EMBL" id="CAEZYR010000059">
    <property type="protein sequence ID" value="CAB4748990.1"/>
    <property type="molecule type" value="Genomic_DNA"/>
</dbReference>
<dbReference type="PROSITE" id="PS00061">
    <property type="entry name" value="ADH_SHORT"/>
    <property type="match status" value="1"/>
</dbReference>
<reference evidence="4" key="1">
    <citation type="submission" date="2020-05" db="EMBL/GenBank/DDBJ databases">
        <authorList>
            <person name="Chiriac C."/>
            <person name="Salcher M."/>
            <person name="Ghai R."/>
            <person name="Kavagutti S V."/>
        </authorList>
    </citation>
    <scope>NUCLEOTIDE SEQUENCE</scope>
</reference>
<name>A0A6J6ZI71_9ZZZZ</name>
<dbReference type="GO" id="GO:0016491">
    <property type="term" value="F:oxidoreductase activity"/>
    <property type="evidence" value="ECO:0007669"/>
    <property type="project" value="UniProtKB-KW"/>
</dbReference>
<dbReference type="EMBL" id="CAFBMH010000046">
    <property type="protein sequence ID" value="CAB4909855.1"/>
    <property type="molecule type" value="Genomic_DNA"/>
</dbReference>
<evidence type="ECO:0000313" key="4">
    <source>
        <dbReference type="EMBL" id="CAB4820475.1"/>
    </source>
</evidence>
<evidence type="ECO:0000256" key="1">
    <source>
        <dbReference type="ARBA" id="ARBA00006484"/>
    </source>
</evidence>
<organism evidence="4">
    <name type="scientific">freshwater metagenome</name>
    <dbReference type="NCBI Taxonomy" id="449393"/>
    <lineage>
        <taxon>unclassified sequences</taxon>
        <taxon>metagenomes</taxon>
        <taxon>ecological metagenomes</taxon>
    </lineage>
</organism>
<dbReference type="Gene3D" id="3.40.50.720">
    <property type="entry name" value="NAD(P)-binding Rossmann-like Domain"/>
    <property type="match status" value="1"/>
</dbReference>
<dbReference type="PANTHER" id="PTHR24321">
    <property type="entry name" value="DEHYDROGENASES, SHORT CHAIN"/>
    <property type="match status" value="1"/>
</dbReference>
<accession>A0A6J6ZI71</accession>
<dbReference type="SUPFAM" id="SSF51735">
    <property type="entry name" value="NAD(P)-binding Rossmann-fold domains"/>
    <property type="match status" value="1"/>
</dbReference>
<evidence type="ECO:0000256" key="2">
    <source>
        <dbReference type="ARBA" id="ARBA00023002"/>
    </source>
</evidence>